<reference evidence="4 5" key="2">
    <citation type="submission" date="2018-12" db="EMBL/GenBank/DDBJ databases">
        <title>Rhizobacter gummiphilus sp. nov., a rubber-degrading bacterium isolated from the soil of a botanical garden in Japan.</title>
        <authorList>
            <person name="Shunsuke S.S."/>
        </authorList>
    </citation>
    <scope>NUCLEOTIDE SEQUENCE [LARGE SCALE GENOMIC DNA]</scope>
    <source>
        <strain evidence="4 5">S-16</strain>
    </source>
</reference>
<dbReference type="GO" id="GO:0015888">
    <property type="term" value="P:thiamine transport"/>
    <property type="evidence" value="ECO:0007669"/>
    <property type="project" value="TreeGrafter"/>
</dbReference>
<dbReference type="InterPro" id="IPR026045">
    <property type="entry name" value="Ferric-bd"/>
</dbReference>
<dbReference type="PANTHER" id="PTHR30006:SF2">
    <property type="entry name" value="ABC TRANSPORTER SUBSTRATE-BINDING PROTEIN"/>
    <property type="match status" value="1"/>
</dbReference>
<dbReference type="OrthoDB" id="366726at2"/>
<keyword evidence="2" id="KW-0479">Metal-binding</keyword>
<dbReference type="Gene3D" id="3.40.190.10">
    <property type="entry name" value="Periplasmic binding protein-like II"/>
    <property type="match status" value="2"/>
</dbReference>
<reference evidence="4 5" key="1">
    <citation type="submission" date="2018-08" db="EMBL/GenBank/DDBJ databases">
        <authorList>
            <person name="Khan S.A."/>
            <person name="Jeon C.O."/>
            <person name="Chun B.H."/>
            <person name="Jeong S.E."/>
        </authorList>
    </citation>
    <scope>NUCLEOTIDE SEQUENCE [LARGE SCALE GENOMIC DNA]</scope>
    <source>
        <strain evidence="4 5">S-16</strain>
    </source>
</reference>
<keyword evidence="5" id="KW-1185">Reference proteome</keyword>
<sequence length="346" mass="38069">MAWSWRRPAWGVAMFAALCPAAFAQRTQLVVYTALEPDQVKAYAAAFARSQPDIDIKWVRHPNGVITEMLLDERSAPQADVVMGVAATSLAVLDKRGVLLPYAPAHLENISAQYRDRKNPPAWWGMDVWGAAICFNTVEAARRNIPRPETWKDLARPVYRGVVVMPSPVSSGTGFFDVTAWLTLFGDDSGKGGGWQFMDALHSNVSQYTASGSKPCTMASTGDAVVGISFEYRGNTNKAKGAPIDLVFPREGLGWDLESLAIVKGTRRVAAAKLLADWASSPEAMTLYGRNFAITAQPGMAEALPNIPHDYERRLVKMDFGWAADNRDRILAEWTRRYGAKSESQK</sequence>
<dbReference type="Pfam" id="PF13343">
    <property type="entry name" value="SBP_bac_6"/>
    <property type="match status" value="1"/>
</dbReference>
<proteinExistence type="predicted"/>
<feature type="chain" id="PRO_5018141711" evidence="3">
    <location>
        <begin position="25"/>
        <end position="346"/>
    </location>
</feature>
<gene>
    <name evidence="4" type="ORF">DZC73_02375</name>
</gene>
<dbReference type="GO" id="GO:0030975">
    <property type="term" value="F:thiamine binding"/>
    <property type="evidence" value="ECO:0007669"/>
    <property type="project" value="TreeGrafter"/>
</dbReference>
<evidence type="ECO:0000256" key="3">
    <source>
        <dbReference type="SAM" id="SignalP"/>
    </source>
</evidence>
<evidence type="ECO:0000256" key="2">
    <source>
        <dbReference type="PIRSR" id="PIRSR002825-1"/>
    </source>
</evidence>
<dbReference type="CDD" id="cd13544">
    <property type="entry name" value="PBP2_Fbp_like_1"/>
    <property type="match status" value="1"/>
</dbReference>
<evidence type="ECO:0000313" key="4">
    <source>
        <dbReference type="EMBL" id="RQP25919.1"/>
    </source>
</evidence>
<dbReference type="GO" id="GO:0030288">
    <property type="term" value="C:outer membrane-bounded periplasmic space"/>
    <property type="evidence" value="ECO:0007669"/>
    <property type="project" value="TreeGrafter"/>
</dbReference>
<name>A0A3N7JYN4_9BURK</name>
<dbReference type="InterPro" id="IPR017663">
    <property type="entry name" value="ABC_2-AEP-bd"/>
</dbReference>
<evidence type="ECO:0000256" key="1">
    <source>
        <dbReference type="ARBA" id="ARBA00022729"/>
    </source>
</evidence>
<keyword evidence="2" id="KW-0408">Iron</keyword>
<feature type="signal peptide" evidence="3">
    <location>
        <begin position="1"/>
        <end position="24"/>
    </location>
</feature>
<organism evidence="4 5">
    <name type="scientific">Piscinibacter terrae</name>
    <dbReference type="NCBI Taxonomy" id="2496871"/>
    <lineage>
        <taxon>Bacteria</taxon>
        <taxon>Pseudomonadati</taxon>
        <taxon>Pseudomonadota</taxon>
        <taxon>Betaproteobacteria</taxon>
        <taxon>Burkholderiales</taxon>
        <taxon>Sphaerotilaceae</taxon>
        <taxon>Piscinibacter</taxon>
    </lineage>
</organism>
<dbReference type="NCBIfam" id="TIGR03261">
    <property type="entry name" value="phnS2"/>
    <property type="match status" value="1"/>
</dbReference>
<keyword evidence="1 3" id="KW-0732">Signal</keyword>
<comment type="caution">
    <text evidence="4">The sequence shown here is derived from an EMBL/GenBank/DDBJ whole genome shotgun (WGS) entry which is preliminary data.</text>
</comment>
<dbReference type="PIRSF" id="PIRSF002825">
    <property type="entry name" value="CfbpA"/>
    <property type="match status" value="1"/>
</dbReference>
<dbReference type="GO" id="GO:0030976">
    <property type="term" value="F:thiamine pyrophosphate binding"/>
    <property type="evidence" value="ECO:0007669"/>
    <property type="project" value="TreeGrafter"/>
</dbReference>
<dbReference type="RefSeq" id="WP_124538588.1">
    <property type="nucleotide sequence ID" value="NZ_QUSW01000001.1"/>
</dbReference>
<dbReference type="AlphaFoldDB" id="A0A3N7JYN4"/>
<feature type="binding site" evidence="2">
    <location>
        <position position="232"/>
    </location>
    <ligand>
        <name>Fe cation</name>
        <dbReference type="ChEBI" id="CHEBI:24875"/>
    </ligand>
</feature>
<evidence type="ECO:0000313" key="5">
    <source>
        <dbReference type="Proteomes" id="UP000267464"/>
    </source>
</evidence>
<accession>A0A3N7JYN4</accession>
<protein>
    <submittedName>
        <fullName evidence="4">Putative 2-aminoethylphosphonate ABC transporter substrate-binding protein</fullName>
    </submittedName>
</protein>
<dbReference type="SUPFAM" id="SSF53850">
    <property type="entry name" value="Periplasmic binding protein-like II"/>
    <property type="match status" value="1"/>
</dbReference>
<dbReference type="EMBL" id="QUSW01000001">
    <property type="protein sequence ID" value="RQP25919.1"/>
    <property type="molecule type" value="Genomic_DNA"/>
</dbReference>
<dbReference type="GO" id="GO:0046872">
    <property type="term" value="F:metal ion binding"/>
    <property type="evidence" value="ECO:0007669"/>
    <property type="project" value="UniProtKB-KW"/>
</dbReference>
<dbReference type="Proteomes" id="UP000267464">
    <property type="component" value="Unassembled WGS sequence"/>
</dbReference>
<dbReference type="PANTHER" id="PTHR30006">
    <property type="entry name" value="THIAMINE-BINDING PERIPLASMIC PROTEIN-RELATED"/>
    <property type="match status" value="1"/>
</dbReference>